<organism evidence="5 6">
    <name type="scientific">Papaver somniferum</name>
    <name type="common">Opium poppy</name>
    <dbReference type="NCBI Taxonomy" id="3469"/>
    <lineage>
        <taxon>Eukaryota</taxon>
        <taxon>Viridiplantae</taxon>
        <taxon>Streptophyta</taxon>
        <taxon>Embryophyta</taxon>
        <taxon>Tracheophyta</taxon>
        <taxon>Spermatophyta</taxon>
        <taxon>Magnoliopsida</taxon>
        <taxon>Ranunculales</taxon>
        <taxon>Papaveraceae</taxon>
        <taxon>Papaveroideae</taxon>
        <taxon>Papaver</taxon>
    </lineage>
</organism>
<dbReference type="Gene3D" id="3.30.70.600">
    <property type="entry name" value="Ribosomal protein S10 domain"/>
    <property type="match status" value="1"/>
</dbReference>
<dbReference type="InterPro" id="IPR001848">
    <property type="entry name" value="Ribosomal_uS10"/>
</dbReference>
<protein>
    <recommendedName>
        <fullName evidence="4">Small ribosomal subunit protein uS10 domain-containing protein</fullName>
    </recommendedName>
</protein>
<name>A0A4Y7IRG4_PAPSO</name>
<gene>
    <name evidence="5" type="ORF">C5167_019900</name>
</gene>
<proteinExistence type="inferred from homology"/>
<evidence type="ECO:0000256" key="3">
    <source>
        <dbReference type="ARBA" id="ARBA00023274"/>
    </source>
</evidence>
<dbReference type="GO" id="GO:0006412">
    <property type="term" value="P:translation"/>
    <property type="evidence" value="ECO:0007669"/>
    <property type="project" value="InterPro"/>
</dbReference>
<evidence type="ECO:0000256" key="2">
    <source>
        <dbReference type="ARBA" id="ARBA00022980"/>
    </source>
</evidence>
<reference evidence="5 6" key="1">
    <citation type="journal article" date="2018" name="Science">
        <title>The opium poppy genome and morphinan production.</title>
        <authorList>
            <person name="Guo L."/>
            <person name="Winzer T."/>
            <person name="Yang X."/>
            <person name="Li Y."/>
            <person name="Ning Z."/>
            <person name="He Z."/>
            <person name="Teodor R."/>
            <person name="Lu Y."/>
            <person name="Bowser T.A."/>
            <person name="Graham I.A."/>
            <person name="Ye K."/>
        </authorList>
    </citation>
    <scope>NUCLEOTIDE SEQUENCE [LARGE SCALE GENOMIC DNA]</scope>
    <source>
        <strain evidence="6">cv. HN1</strain>
        <tissue evidence="5">Leaves</tissue>
    </source>
</reference>
<evidence type="ECO:0000256" key="1">
    <source>
        <dbReference type="ARBA" id="ARBA00007102"/>
    </source>
</evidence>
<evidence type="ECO:0000313" key="6">
    <source>
        <dbReference type="Proteomes" id="UP000316621"/>
    </source>
</evidence>
<dbReference type="GO" id="GO:0003735">
    <property type="term" value="F:structural constituent of ribosome"/>
    <property type="evidence" value="ECO:0007669"/>
    <property type="project" value="InterPro"/>
</dbReference>
<dbReference type="Pfam" id="PF00338">
    <property type="entry name" value="Ribosomal_S10"/>
    <property type="match status" value="1"/>
</dbReference>
<keyword evidence="6" id="KW-1185">Reference proteome</keyword>
<sequence length="149" mass="17075">MATKNPSKTLVNLFRFHRSLSTSSSSSPQSQKLIVKTQAFSSSSDSSSSASEGLIRLPERRKVYTVNRSPHIDKKSREQFEMRIKSQYQVIKVSPGELQNKYFWLKRQRLSGAQFELQFNTKTRLDLKRVSPNMNPKSLFSASLICDLI</sequence>
<comment type="similarity">
    <text evidence="1">Belongs to the universal ribosomal protein uS10 family.</text>
</comment>
<keyword evidence="3" id="KW-0687">Ribonucleoprotein</keyword>
<dbReference type="SMART" id="SM01403">
    <property type="entry name" value="Ribosomal_S10"/>
    <property type="match status" value="1"/>
</dbReference>
<dbReference type="InterPro" id="IPR036838">
    <property type="entry name" value="Ribosomal_uS10_dom_sf"/>
</dbReference>
<dbReference type="GO" id="GO:1990904">
    <property type="term" value="C:ribonucleoprotein complex"/>
    <property type="evidence" value="ECO:0007669"/>
    <property type="project" value="UniProtKB-KW"/>
</dbReference>
<evidence type="ECO:0000313" key="5">
    <source>
        <dbReference type="EMBL" id="RZC51474.1"/>
    </source>
</evidence>
<dbReference type="STRING" id="3469.A0A4Y7IRG4"/>
<dbReference type="Gramene" id="RZC51474">
    <property type="protein sequence ID" value="RZC51474"/>
    <property type="gene ID" value="C5167_019900"/>
</dbReference>
<dbReference type="AlphaFoldDB" id="A0A4Y7IRG4"/>
<dbReference type="GO" id="GO:0005840">
    <property type="term" value="C:ribosome"/>
    <property type="evidence" value="ECO:0007669"/>
    <property type="project" value="UniProtKB-KW"/>
</dbReference>
<accession>A0A4Y7IRG4</accession>
<dbReference type="Proteomes" id="UP000316621">
    <property type="component" value="Chromosome 2"/>
</dbReference>
<evidence type="ECO:0000259" key="4">
    <source>
        <dbReference type="SMART" id="SM01403"/>
    </source>
</evidence>
<keyword evidence="2" id="KW-0689">Ribosomal protein</keyword>
<dbReference type="SUPFAM" id="SSF54999">
    <property type="entry name" value="Ribosomal protein S10"/>
    <property type="match status" value="1"/>
</dbReference>
<dbReference type="PANTHER" id="PTHR11700">
    <property type="entry name" value="30S RIBOSOMAL PROTEIN S10 FAMILY MEMBER"/>
    <property type="match status" value="1"/>
</dbReference>
<feature type="domain" description="Small ribosomal subunit protein uS10" evidence="4">
    <location>
        <begin position="34"/>
        <end position="118"/>
    </location>
</feature>
<dbReference type="InterPro" id="IPR027486">
    <property type="entry name" value="Ribosomal_uS10_dom"/>
</dbReference>
<dbReference type="EMBL" id="CM010716">
    <property type="protein sequence ID" value="RZC51474.1"/>
    <property type="molecule type" value="Genomic_DNA"/>
</dbReference>